<dbReference type="EMBL" id="JACJSK010000013">
    <property type="protein sequence ID" value="MBD2544484.1"/>
    <property type="molecule type" value="Genomic_DNA"/>
</dbReference>
<comment type="caution">
    <text evidence="1">The sequence shown here is derived from an EMBL/GenBank/DDBJ whole genome shotgun (WGS) entry which is preliminary data.</text>
</comment>
<keyword evidence="2" id="KW-1185">Reference proteome</keyword>
<gene>
    <name evidence="1" type="ORF">H6G72_11670</name>
</gene>
<organism evidence="1 2">
    <name type="scientific">Planktothricoides raciborskii FACHB-1370</name>
    <dbReference type="NCBI Taxonomy" id="2949576"/>
    <lineage>
        <taxon>Bacteria</taxon>
        <taxon>Bacillati</taxon>
        <taxon>Cyanobacteriota</taxon>
        <taxon>Cyanophyceae</taxon>
        <taxon>Oscillatoriophycideae</taxon>
        <taxon>Oscillatoriales</taxon>
        <taxon>Oscillatoriaceae</taxon>
        <taxon>Planktothricoides</taxon>
    </lineage>
</organism>
<sequence length="119" mass="13863">MNILSNQKNASLKDVSNQLLIRFNATSNETRLWLIQLYQSYLENPQPFTILCIDNCSISQGAYRADIAADLRDELPDRLLDQFLQNIFYYRSNCSNIEDCTQELKGIIQQLKQERNLLT</sequence>
<proteinExistence type="predicted"/>
<dbReference type="Proteomes" id="UP000641954">
    <property type="component" value="Unassembled WGS sequence"/>
</dbReference>
<protein>
    <submittedName>
        <fullName evidence="1">Uncharacterized protein</fullName>
    </submittedName>
</protein>
<dbReference type="RefSeq" id="WP_190878371.1">
    <property type="nucleotide sequence ID" value="NZ_JACJSK010000013.1"/>
</dbReference>
<reference evidence="1 2" key="1">
    <citation type="journal article" date="2020" name="ISME J.">
        <title>Comparative genomics reveals insights into cyanobacterial evolution and habitat adaptation.</title>
        <authorList>
            <person name="Chen M.Y."/>
            <person name="Teng W.K."/>
            <person name="Zhao L."/>
            <person name="Hu C.X."/>
            <person name="Zhou Y.K."/>
            <person name="Han B.P."/>
            <person name="Song L.R."/>
            <person name="Shu W.S."/>
        </authorList>
    </citation>
    <scope>NUCLEOTIDE SEQUENCE [LARGE SCALE GENOMIC DNA]</scope>
    <source>
        <strain evidence="1 2">FACHB-1370</strain>
    </source>
</reference>
<evidence type="ECO:0000313" key="1">
    <source>
        <dbReference type="EMBL" id="MBD2544484.1"/>
    </source>
</evidence>
<accession>A0ABR8EED0</accession>
<name>A0ABR8EED0_9CYAN</name>
<evidence type="ECO:0000313" key="2">
    <source>
        <dbReference type="Proteomes" id="UP000641954"/>
    </source>
</evidence>